<dbReference type="PATRIC" id="fig|755172.3.peg.1803"/>
<protein>
    <submittedName>
        <fullName evidence="2">AP2 domain protein</fullName>
    </submittedName>
</protein>
<dbReference type="InterPro" id="IPR003615">
    <property type="entry name" value="HNH_nuc"/>
</dbReference>
<dbReference type="STRING" id="755172.HMPREF1863_01848"/>
<dbReference type="AlphaFoldDB" id="A0A134AB38"/>
<dbReference type="Gene3D" id="3.90.75.20">
    <property type="match status" value="1"/>
</dbReference>
<name>A0A134AB38_9FIRM</name>
<organism evidence="2 3">
    <name type="scientific">Aedoeadaptatus coxii</name>
    <dbReference type="NCBI Taxonomy" id="755172"/>
    <lineage>
        <taxon>Bacteria</taxon>
        <taxon>Bacillati</taxon>
        <taxon>Bacillota</taxon>
        <taxon>Tissierellia</taxon>
        <taxon>Tissierellales</taxon>
        <taxon>Peptoniphilaceae</taxon>
        <taxon>Aedoeadaptatus</taxon>
    </lineage>
</organism>
<evidence type="ECO:0000259" key="1">
    <source>
        <dbReference type="Pfam" id="PF13392"/>
    </source>
</evidence>
<dbReference type="InterPro" id="IPR044925">
    <property type="entry name" value="His-Me_finger_sf"/>
</dbReference>
<proteinExistence type="predicted"/>
<dbReference type="EMBL" id="LSDG01000046">
    <property type="protein sequence ID" value="KXB64929.1"/>
    <property type="molecule type" value="Genomic_DNA"/>
</dbReference>
<evidence type="ECO:0000313" key="3">
    <source>
        <dbReference type="Proteomes" id="UP000070442"/>
    </source>
</evidence>
<dbReference type="RefSeq" id="WP_068370080.1">
    <property type="nucleotide sequence ID" value="NZ_KQ960183.1"/>
</dbReference>
<dbReference type="OrthoDB" id="552713at2"/>
<dbReference type="GO" id="GO:0003700">
    <property type="term" value="F:DNA-binding transcription factor activity"/>
    <property type="evidence" value="ECO:0007669"/>
    <property type="project" value="InterPro"/>
</dbReference>
<sequence length="198" mass="22916">MSNIKYYLSEDSGIALGETEDGVIFKLDANRVNEIKNVNFYYCRQGYENMYMMDSKGRVLHDYLFPHIDGFEIDHINMDTLDNRACNIRYCTHQQNQINQGLQKNNTSGVVGVSFYKPRNKFRARIKISGKDIHLGYYDTFDDAVKARNVAMKCLFGGFGQYNKIDFIPKWIENKVIEKCTPYADLAASSAFFDFWGI</sequence>
<dbReference type="Pfam" id="PF13392">
    <property type="entry name" value="HNH_3"/>
    <property type="match status" value="1"/>
</dbReference>
<feature type="domain" description="HNH nuclease" evidence="1">
    <location>
        <begin position="69"/>
        <end position="97"/>
    </location>
</feature>
<dbReference type="GO" id="GO:0003677">
    <property type="term" value="F:DNA binding"/>
    <property type="evidence" value="ECO:0007669"/>
    <property type="project" value="InterPro"/>
</dbReference>
<dbReference type="InterPro" id="IPR036955">
    <property type="entry name" value="AP2/ERF_dom_sf"/>
</dbReference>
<dbReference type="SUPFAM" id="SSF54171">
    <property type="entry name" value="DNA-binding domain"/>
    <property type="match status" value="1"/>
</dbReference>
<dbReference type="Proteomes" id="UP000070442">
    <property type="component" value="Unassembled WGS sequence"/>
</dbReference>
<accession>A0A134AB38</accession>
<comment type="caution">
    <text evidence="2">The sequence shown here is derived from an EMBL/GenBank/DDBJ whole genome shotgun (WGS) entry which is preliminary data.</text>
</comment>
<gene>
    <name evidence="2" type="ORF">HMPREF1863_01848</name>
</gene>
<dbReference type="Gene3D" id="3.30.730.10">
    <property type="entry name" value="AP2/ERF domain"/>
    <property type="match status" value="1"/>
</dbReference>
<evidence type="ECO:0000313" key="2">
    <source>
        <dbReference type="EMBL" id="KXB64929.1"/>
    </source>
</evidence>
<keyword evidence="3" id="KW-1185">Reference proteome</keyword>
<reference evidence="3" key="1">
    <citation type="submission" date="2016-01" db="EMBL/GenBank/DDBJ databases">
        <authorList>
            <person name="Mitreva M."/>
            <person name="Pepin K.H."/>
            <person name="Mihindukulasuriya K.A."/>
            <person name="Fulton R."/>
            <person name="Fronick C."/>
            <person name="O'Laughlin M."/>
            <person name="Miner T."/>
            <person name="Herter B."/>
            <person name="Rosa B.A."/>
            <person name="Cordes M."/>
            <person name="Tomlinson C."/>
            <person name="Wollam A."/>
            <person name="Palsikar V.B."/>
            <person name="Mardis E.R."/>
            <person name="Wilson R.K."/>
        </authorList>
    </citation>
    <scope>NUCLEOTIDE SEQUENCE [LARGE SCALE GENOMIC DNA]</scope>
    <source>
        <strain evidence="3">DNF00729</strain>
    </source>
</reference>
<dbReference type="InterPro" id="IPR016177">
    <property type="entry name" value="DNA-bd_dom_sf"/>
</dbReference>
<dbReference type="SUPFAM" id="SSF54060">
    <property type="entry name" value="His-Me finger endonucleases"/>
    <property type="match status" value="1"/>
</dbReference>